<organism evidence="2 3">
    <name type="scientific">Lentzea jiangxiensis</name>
    <dbReference type="NCBI Taxonomy" id="641025"/>
    <lineage>
        <taxon>Bacteria</taxon>
        <taxon>Bacillati</taxon>
        <taxon>Actinomycetota</taxon>
        <taxon>Actinomycetes</taxon>
        <taxon>Pseudonocardiales</taxon>
        <taxon>Pseudonocardiaceae</taxon>
        <taxon>Lentzea</taxon>
    </lineage>
</organism>
<dbReference type="SUPFAM" id="SSF47336">
    <property type="entry name" value="ACP-like"/>
    <property type="match status" value="1"/>
</dbReference>
<protein>
    <submittedName>
        <fullName evidence="2">Acyl carrier protein</fullName>
    </submittedName>
</protein>
<feature type="domain" description="Carrier" evidence="1">
    <location>
        <begin position="4"/>
        <end position="78"/>
    </location>
</feature>
<dbReference type="Pfam" id="PF00550">
    <property type="entry name" value="PP-binding"/>
    <property type="match status" value="1"/>
</dbReference>
<dbReference type="OrthoDB" id="3192863at2"/>
<accession>A0A1H0S6T0</accession>
<dbReference type="InterPro" id="IPR009081">
    <property type="entry name" value="PP-bd_ACP"/>
</dbReference>
<dbReference type="Proteomes" id="UP000199691">
    <property type="component" value="Unassembled WGS sequence"/>
</dbReference>
<evidence type="ECO:0000259" key="1">
    <source>
        <dbReference type="PROSITE" id="PS50075"/>
    </source>
</evidence>
<dbReference type="AlphaFoldDB" id="A0A1H0S6T0"/>
<dbReference type="InterPro" id="IPR036736">
    <property type="entry name" value="ACP-like_sf"/>
</dbReference>
<reference evidence="3" key="1">
    <citation type="submission" date="2016-10" db="EMBL/GenBank/DDBJ databases">
        <authorList>
            <person name="Varghese N."/>
            <person name="Submissions S."/>
        </authorList>
    </citation>
    <scope>NUCLEOTIDE SEQUENCE [LARGE SCALE GENOMIC DNA]</scope>
    <source>
        <strain evidence="3">CGMCC 4.6609</strain>
    </source>
</reference>
<dbReference type="RefSeq" id="WP_090099158.1">
    <property type="nucleotide sequence ID" value="NZ_FNIX01000007.1"/>
</dbReference>
<proteinExistence type="predicted"/>
<dbReference type="PROSITE" id="PS50075">
    <property type="entry name" value="CARRIER"/>
    <property type="match status" value="1"/>
</dbReference>
<sequence length="81" mass="8829">MSNNDTLNRLTTLLVSHFGASEQRVSGTATFEELDFDSLALVELAMVAQKEFGVEVDEQEITPDQSVQDVAELIDARTVAA</sequence>
<dbReference type="EMBL" id="FNIX01000007">
    <property type="protein sequence ID" value="SDP37424.1"/>
    <property type="molecule type" value="Genomic_DNA"/>
</dbReference>
<dbReference type="STRING" id="641025.SAMN05421507_107259"/>
<evidence type="ECO:0000313" key="2">
    <source>
        <dbReference type="EMBL" id="SDP37424.1"/>
    </source>
</evidence>
<gene>
    <name evidence="2" type="ORF">SAMN05421507_107259</name>
</gene>
<name>A0A1H0S6T0_9PSEU</name>
<evidence type="ECO:0000313" key="3">
    <source>
        <dbReference type="Proteomes" id="UP000199691"/>
    </source>
</evidence>
<dbReference type="Gene3D" id="1.10.1200.10">
    <property type="entry name" value="ACP-like"/>
    <property type="match status" value="1"/>
</dbReference>
<keyword evidence="3" id="KW-1185">Reference proteome</keyword>